<sequence>MAIIPLKQTIQITPANGIDEWGEPAPGVPFTLKARVTETTKVVATQSEGNKTAEEAVATLRIILDKLADVSYDDVITYTNELDVTVARKPLKIEIKRMLSGKAIVTEVFV</sequence>
<evidence type="ECO:0008006" key="3">
    <source>
        <dbReference type="Google" id="ProtNLM"/>
    </source>
</evidence>
<protein>
    <recommendedName>
        <fullName evidence="3">Phage protein</fullName>
    </recommendedName>
</protein>
<dbReference type="RefSeq" id="WP_166150892.1">
    <property type="nucleotide sequence ID" value="NZ_JAAOIW010000005.1"/>
</dbReference>
<name>A0ABX0J586_9BACL</name>
<evidence type="ECO:0000313" key="2">
    <source>
        <dbReference type="Proteomes" id="UP001165962"/>
    </source>
</evidence>
<comment type="caution">
    <text evidence="1">The sequence shown here is derived from an EMBL/GenBank/DDBJ whole genome shotgun (WGS) entry which is preliminary data.</text>
</comment>
<dbReference type="EMBL" id="JAAOIW010000005">
    <property type="protein sequence ID" value="NHN31133.1"/>
    <property type="molecule type" value="Genomic_DNA"/>
</dbReference>
<keyword evidence="2" id="KW-1185">Reference proteome</keyword>
<proteinExistence type="predicted"/>
<evidence type="ECO:0000313" key="1">
    <source>
        <dbReference type="EMBL" id="NHN31133.1"/>
    </source>
</evidence>
<dbReference type="Proteomes" id="UP001165962">
    <property type="component" value="Unassembled WGS sequence"/>
</dbReference>
<accession>A0ABX0J586</accession>
<reference evidence="1" key="1">
    <citation type="submission" date="2020-03" db="EMBL/GenBank/DDBJ databases">
        <title>Draft sequencing of Paenibacilllus sp. S3N08.</title>
        <authorList>
            <person name="Kim D.-U."/>
        </authorList>
    </citation>
    <scope>NUCLEOTIDE SEQUENCE</scope>
    <source>
        <strain evidence="1">S3N08</strain>
    </source>
</reference>
<organism evidence="1 2">
    <name type="scientific">Paenibacillus agricola</name>
    <dbReference type="NCBI Taxonomy" id="2716264"/>
    <lineage>
        <taxon>Bacteria</taxon>
        <taxon>Bacillati</taxon>
        <taxon>Bacillota</taxon>
        <taxon>Bacilli</taxon>
        <taxon>Bacillales</taxon>
        <taxon>Paenibacillaceae</taxon>
        <taxon>Paenibacillus</taxon>
    </lineage>
</organism>
<gene>
    <name evidence="1" type="ORF">G9U52_14940</name>
</gene>